<name>A0A5C1HW65_9SPHI</name>
<dbReference type="Proteomes" id="UP000251402">
    <property type="component" value="Chromosome"/>
</dbReference>
<dbReference type="EMBL" id="CP043450">
    <property type="protein sequence ID" value="QEM09038.1"/>
    <property type="molecule type" value="Genomic_DNA"/>
</dbReference>
<dbReference type="RefSeq" id="WP_112569616.1">
    <property type="nucleotide sequence ID" value="NZ_CP043450.1"/>
</dbReference>
<dbReference type="KEGG" id="mrub:DEO27_003070"/>
<dbReference type="AlphaFoldDB" id="A0A5C1HW65"/>
<reference evidence="2" key="1">
    <citation type="submission" date="2019-08" db="EMBL/GenBank/DDBJ databases">
        <title>Comparative genome analysis confer to the adaptation heavy metal polluted environment.</title>
        <authorList>
            <person name="Li Y."/>
        </authorList>
    </citation>
    <scope>NUCLEOTIDE SEQUENCE [LARGE SCALE GENOMIC DNA]</scope>
    <source>
        <strain evidence="2">P1</strain>
    </source>
</reference>
<feature type="region of interest" description="Disordered" evidence="1">
    <location>
        <begin position="128"/>
        <end position="150"/>
    </location>
</feature>
<protein>
    <submittedName>
        <fullName evidence="2">Uncharacterized protein</fullName>
    </submittedName>
</protein>
<feature type="compositionally biased region" description="Basic and acidic residues" evidence="1">
    <location>
        <begin position="128"/>
        <end position="138"/>
    </location>
</feature>
<accession>A0A5C1HW65</accession>
<proteinExistence type="predicted"/>
<sequence>MENQKTLIPLPPFFVDNDVTTGRINEFASKKNLMLSQAIGKPDTKSIWYSKAHITQLLDEIERANGDGLRMYFGTYESGHRFEGQTCLLMYATRAVRQGSHTIHSDVIPEHEHDFADRSSIARDFSEQVDSDPEKERGFNFGSPCPPLCD</sequence>
<evidence type="ECO:0000313" key="2">
    <source>
        <dbReference type="EMBL" id="QEM09038.1"/>
    </source>
</evidence>
<evidence type="ECO:0000313" key="3">
    <source>
        <dbReference type="Proteomes" id="UP000251402"/>
    </source>
</evidence>
<gene>
    <name evidence="2" type="ORF">DEO27_003070</name>
</gene>
<dbReference type="OrthoDB" id="662966at2"/>
<keyword evidence="3" id="KW-1185">Reference proteome</keyword>
<organism evidence="2 3">
    <name type="scientific">Mucilaginibacter rubeus</name>
    <dbReference type="NCBI Taxonomy" id="2027860"/>
    <lineage>
        <taxon>Bacteria</taxon>
        <taxon>Pseudomonadati</taxon>
        <taxon>Bacteroidota</taxon>
        <taxon>Sphingobacteriia</taxon>
        <taxon>Sphingobacteriales</taxon>
        <taxon>Sphingobacteriaceae</taxon>
        <taxon>Mucilaginibacter</taxon>
    </lineage>
</organism>
<evidence type="ECO:0000256" key="1">
    <source>
        <dbReference type="SAM" id="MobiDB-lite"/>
    </source>
</evidence>